<name>A0A162XAN0_PHYB8</name>
<dbReference type="VEuPathDB" id="FungiDB:PHYBLDRAFT_158731"/>
<dbReference type="AlphaFoldDB" id="A0A162XAN0"/>
<evidence type="ECO:0000313" key="1">
    <source>
        <dbReference type="EMBL" id="OAD73575.1"/>
    </source>
</evidence>
<proteinExistence type="predicted"/>
<dbReference type="Proteomes" id="UP000077315">
    <property type="component" value="Unassembled WGS sequence"/>
</dbReference>
<reference evidence="2" key="1">
    <citation type="submission" date="2015-06" db="EMBL/GenBank/DDBJ databases">
        <title>Expansion of signal transduction pathways in fungi by whole-genome duplication.</title>
        <authorList>
            <consortium name="DOE Joint Genome Institute"/>
            <person name="Corrochano L.M."/>
            <person name="Kuo A."/>
            <person name="Marcet-Houben M."/>
            <person name="Polaino S."/>
            <person name="Salamov A."/>
            <person name="Villalobos J.M."/>
            <person name="Alvarez M.I."/>
            <person name="Avalos J."/>
            <person name="Benito E.P."/>
            <person name="Benoit I."/>
            <person name="Burger G."/>
            <person name="Camino L.P."/>
            <person name="Canovas D."/>
            <person name="Cerda-Olmedo E."/>
            <person name="Cheng J.-F."/>
            <person name="Dominguez A."/>
            <person name="Elias M."/>
            <person name="Eslava A.P."/>
            <person name="Glaser F."/>
            <person name="Grimwood J."/>
            <person name="Gutierrez G."/>
            <person name="Heitman J."/>
            <person name="Henrissat B."/>
            <person name="Iturriaga E.A."/>
            <person name="Lang B.F."/>
            <person name="Lavin J.L."/>
            <person name="Lee S."/>
            <person name="Li W."/>
            <person name="Lindquist E."/>
            <person name="Lopez-Garcia S."/>
            <person name="Luque E.M."/>
            <person name="Marcos A.T."/>
            <person name="Martin J."/>
            <person name="McCluskey K."/>
            <person name="Medina H.R."/>
            <person name="Miralles-Duran A."/>
            <person name="Miyazaki A."/>
            <person name="Munoz-Torres E."/>
            <person name="Oguiza J.A."/>
            <person name="Ohm R."/>
            <person name="Olmedo M."/>
            <person name="Orejas M."/>
            <person name="Ortiz-Castellanos L."/>
            <person name="Pisabarro A.G."/>
            <person name="Rodriguez-Romero J."/>
            <person name="Ruiz-Herrera J."/>
            <person name="Ruiz-Vazquez R."/>
            <person name="Sanz C."/>
            <person name="Schackwitz W."/>
            <person name="Schmutz J."/>
            <person name="Shahriari M."/>
            <person name="Shelest E."/>
            <person name="Silva-Franco F."/>
            <person name="Soanes D."/>
            <person name="Syed K."/>
            <person name="Tagua V.G."/>
            <person name="Talbot N.J."/>
            <person name="Thon M."/>
            <person name="De vries R.P."/>
            <person name="Wiebenga A."/>
            <person name="Yadav J.S."/>
            <person name="Braun E.L."/>
            <person name="Baker S."/>
            <person name="Garre V."/>
            <person name="Horwitz B."/>
            <person name="Torres-Martinez S."/>
            <person name="Idnurm A."/>
            <person name="Herrera-Estrella A."/>
            <person name="Gabaldon T."/>
            <person name="Grigoriev I.V."/>
        </authorList>
    </citation>
    <scope>NUCLEOTIDE SEQUENCE [LARGE SCALE GENOMIC DNA]</scope>
    <source>
        <strain evidence="2">NRRL 1555(-)</strain>
    </source>
</reference>
<dbReference type="RefSeq" id="XP_018291615.1">
    <property type="nucleotide sequence ID" value="XM_018433846.1"/>
</dbReference>
<dbReference type="GeneID" id="28994752"/>
<accession>A0A162XAN0</accession>
<feature type="non-terminal residue" evidence="1">
    <location>
        <position position="53"/>
    </location>
</feature>
<dbReference type="InParanoid" id="A0A162XAN0"/>
<sequence>MVIVESICTKEKLPFHVKSSKDKGALQTRTESQLIGEVGFCLQINGFYILYTL</sequence>
<keyword evidence="2" id="KW-1185">Reference proteome</keyword>
<evidence type="ECO:0000313" key="2">
    <source>
        <dbReference type="Proteomes" id="UP000077315"/>
    </source>
</evidence>
<gene>
    <name evidence="1" type="ORF">PHYBLDRAFT_158731</name>
</gene>
<organism evidence="1 2">
    <name type="scientific">Phycomyces blakesleeanus (strain ATCC 8743b / DSM 1359 / FGSC 10004 / NBRC 33097 / NRRL 1555)</name>
    <dbReference type="NCBI Taxonomy" id="763407"/>
    <lineage>
        <taxon>Eukaryota</taxon>
        <taxon>Fungi</taxon>
        <taxon>Fungi incertae sedis</taxon>
        <taxon>Mucoromycota</taxon>
        <taxon>Mucoromycotina</taxon>
        <taxon>Mucoromycetes</taxon>
        <taxon>Mucorales</taxon>
        <taxon>Phycomycetaceae</taxon>
        <taxon>Phycomyces</taxon>
    </lineage>
</organism>
<protein>
    <submittedName>
        <fullName evidence="1">Uncharacterized protein</fullName>
    </submittedName>
</protein>
<dbReference type="EMBL" id="KV440980">
    <property type="protein sequence ID" value="OAD73575.1"/>
    <property type="molecule type" value="Genomic_DNA"/>
</dbReference>